<evidence type="ECO:0000313" key="3">
    <source>
        <dbReference type="Proteomes" id="UP001468798"/>
    </source>
</evidence>
<proteinExistence type="predicted"/>
<evidence type="ECO:0000313" key="2">
    <source>
        <dbReference type="EMBL" id="MEM0578352.1"/>
    </source>
</evidence>
<dbReference type="RefSeq" id="WP_342693174.1">
    <property type="nucleotide sequence ID" value="NZ_JBCGDP010000023.1"/>
</dbReference>
<dbReference type="Pfam" id="PF10263">
    <property type="entry name" value="SprT-like"/>
    <property type="match status" value="1"/>
</dbReference>
<sequence length="635" mass="71492">MKRSSKKFRYQYLLSATFFVLALLLSLSSCEYEINDLHESQANTANPLPFETKSIALEDVPEVENYITSIIGDISQKGKTSKSNAISLDATFEVEKIQETIDTIKNKNYNIRFTFKDTPEHIFYNLIVNFLPNGEKHAFVERYTCNPESYLVYRNSRYNMNYFTGKVDLFYYTSFFDKQSIKEKGKSAIDCVPKYYPNGDPVPTVSSFITSGSSVSSGGTQMYTGTPFGNSPPATYGQGLHVSISTPSTAGDGCCSCGDCGLHWYPPTRKSEHVTEKTSNDPCPDIIPVGFIGIKAEPEQLQILRAELAISLQHWQWLHGKDEFSKLILDYIRTSNDKNKAKQASLAALDFSVNKTKVEYLFALSLLKEQIANPNLFFDINASFKSPMNIDLSSIPYDITKPEHQKFNEVYKSLTESPEFQKLFVELFKDSERFNVKFEIGNVSSGANGNTNTDLNNPLLNTITISPVFLKNSNKMEIAKTIIHECIHAYLNVKLCDAGKGMSIPTLNNLDYYNVVNQKYNGFNGSQDQHNFIYNFMLPTLKTILADVKDKLVTPANNTEMLGLIMHIPKGSVGTPFIWSEFYHNLALSGLQGCSFFQNEIGTLDINGQPLVIINQALMDAYNQYNNFGKLYLHP</sequence>
<comment type="caution">
    <text evidence="2">The sequence shown here is derived from an EMBL/GenBank/DDBJ whole genome shotgun (WGS) entry which is preliminary data.</text>
</comment>
<name>A0ABU9NSU8_9FLAO</name>
<evidence type="ECO:0000259" key="1">
    <source>
        <dbReference type="Pfam" id="PF10263"/>
    </source>
</evidence>
<feature type="domain" description="SprT-like" evidence="1">
    <location>
        <begin position="422"/>
        <end position="492"/>
    </location>
</feature>
<keyword evidence="3" id="KW-1185">Reference proteome</keyword>
<gene>
    <name evidence="2" type="ORF">WFZ86_17750</name>
</gene>
<reference evidence="2 3" key="1">
    <citation type="submission" date="2024-03" db="EMBL/GenBank/DDBJ databases">
        <title>Two novel species of the genus Flavobacterium exhibiting potentially degradation of complex polysaccharides.</title>
        <authorList>
            <person name="Lian X."/>
        </authorList>
    </citation>
    <scope>NUCLEOTIDE SEQUENCE [LARGE SCALE GENOMIC DNA]</scope>
    <source>
        <strain evidence="2 3">N6</strain>
    </source>
</reference>
<protein>
    <submittedName>
        <fullName evidence="2">SprT-like domain-containing protein</fullName>
    </submittedName>
</protein>
<organism evidence="2 3">
    <name type="scientific">Flavobacterium polysaccharolyticum</name>
    <dbReference type="NCBI Taxonomy" id="3133148"/>
    <lineage>
        <taxon>Bacteria</taxon>
        <taxon>Pseudomonadati</taxon>
        <taxon>Bacteroidota</taxon>
        <taxon>Flavobacteriia</taxon>
        <taxon>Flavobacteriales</taxon>
        <taxon>Flavobacteriaceae</taxon>
        <taxon>Flavobacterium</taxon>
    </lineage>
</organism>
<dbReference type="PROSITE" id="PS51257">
    <property type="entry name" value="PROKAR_LIPOPROTEIN"/>
    <property type="match status" value="1"/>
</dbReference>
<accession>A0ABU9NSU8</accession>
<dbReference type="Proteomes" id="UP001468798">
    <property type="component" value="Unassembled WGS sequence"/>
</dbReference>
<dbReference type="InterPro" id="IPR006640">
    <property type="entry name" value="SprT-like_domain"/>
</dbReference>
<dbReference type="EMBL" id="JBCGDP010000023">
    <property type="protein sequence ID" value="MEM0578352.1"/>
    <property type="molecule type" value="Genomic_DNA"/>
</dbReference>